<dbReference type="Proteomes" id="UP001358586">
    <property type="component" value="Chromosome 12"/>
</dbReference>
<sequence>METKLSSKQMEKVCLKCGFGNGIDIDAIGSKGGLSLVEDFNKIMHSYEKKGGRLRSDRQMSEFRDVLDVYGLNDVGFVGRWFTWERERFLSTSIRERLDRGVASLDWISFFSSHQLEHLSHSFSDHCPILLDTHGCDPEGQRPRPIHGSTIVTLEQVKTQKRQILAVEYGRSTSKALCFFHKAAVQRFYRNRILGLEREDGSRVSTNEEMLQLVSRYFENLFTASSSGDDVRLLGLVDKRISNDMNEELLKLFTEEDILHDVKSIPPLKAPDDCILFGEASLEGANLMHQLITEYDQASGQRVNFDKSFIYFRANVELEIREIVTGTLGVRVAISPEKYLGLPMMIGKKKK</sequence>
<proteinExistence type="predicted"/>
<keyword evidence="2" id="KW-1185">Reference proteome</keyword>
<dbReference type="PANTHER" id="PTHR33710">
    <property type="entry name" value="BNAC02G09200D PROTEIN"/>
    <property type="match status" value="1"/>
</dbReference>
<name>A0ABR0MMG8_GOSAR</name>
<dbReference type="InterPro" id="IPR036691">
    <property type="entry name" value="Endo/exonu/phosph_ase_sf"/>
</dbReference>
<protein>
    <recommendedName>
        <fullName evidence="3">Reverse transcriptase</fullName>
    </recommendedName>
</protein>
<comment type="caution">
    <text evidence="1">The sequence shown here is derived from an EMBL/GenBank/DDBJ whole genome shotgun (WGS) entry which is preliminary data.</text>
</comment>
<evidence type="ECO:0008006" key="3">
    <source>
        <dbReference type="Google" id="ProtNLM"/>
    </source>
</evidence>
<gene>
    <name evidence="1" type="ORF">PVK06_042905</name>
</gene>
<evidence type="ECO:0000313" key="2">
    <source>
        <dbReference type="Proteomes" id="UP001358586"/>
    </source>
</evidence>
<dbReference type="PANTHER" id="PTHR33710:SF73">
    <property type="entry name" value="ZINC KNUCKLE CX2CX4HX4C DOMAIN-CONTAINING PROTEIN"/>
    <property type="match status" value="1"/>
</dbReference>
<reference evidence="1 2" key="1">
    <citation type="submission" date="2023-03" db="EMBL/GenBank/DDBJ databases">
        <title>WGS of Gossypium arboreum.</title>
        <authorList>
            <person name="Yu D."/>
        </authorList>
    </citation>
    <scope>NUCLEOTIDE SEQUENCE [LARGE SCALE GENOMIC DNA]</scope>
    <source>
        <tissue evidence="1">Leaf</tissue>
    </source>
</reference>
<dbReference type="SUPFAM" id="SSF56219">
    <property type="entry name" value="DNase I-like"/>
    <property type="match status" value="1"/>
</dbReference>
<organism evidence="1 2">
    <name type="scientific">Gossypium arboreum</name>
    <name type="common">Tree cotton</name>
    <name type="synonym">Gossypium nanking</name>
    <dbReference type="NCBI Taxonomy" id="29729"/>
    <lineage>
        <taxon>Eukaryota</taxon>
        <taxon>Viridiplantae</taxon>
        <taxon>Streptophyta</taxon>
        <taxon>Embryophyta</taxon>
        <taxon>Tracheophyta</taxon>
        <taxon>Spermatophyta</taxon>
        <taxon>Magnoliopsida</taxon>
        <taxon>eudicotyledons</taxon>
        <taxon>Gunneridae</taxon>
        <taxon>Pentapetalae</taxon>
        <taxon>rosids</taxon>
        <taxon>malvids</taxon>
        <taxon>Malvales</taxon>
        <taxon>Malvaceae</taxon>
        <taxon>Malvoideae</taxon>
        <taxon>Gossypium</taxon>
    </lineage>
</organism>
<dbReference type="Gene3D" id="3.60.10.10">
    <property type="entry name" value="Endonuclease/exonuclease/phosphatase"/>
    <property type="match status" value="1"/>
</dbReference>
<accession>A0ABR0MMG8</accession>
<evidence type="ECO:0000313" key="1">
    <source>
        <dbReference type="EMBL" id="KAK5775038.1"/>
    </source>
</evidence>
<dbReference type="EMBL" id="JARKNE010000012">
    <property type="protein sequence ID" value="KAK5775038.1"/>
    <property type="molecule type" value="Genomic_DNA"/>
</dbReference>